<keyword evidence="13" id="KW-1185">Reference proteome</keyword>
<keyword evidence="3" id="KW-0813">Transport</keyword>
<keyword evidence="6" id="KW-0811">Translocation</keyword>
<evidence type="ECO:0000256" key="3">
    <source>
        <dbReference type="ARBA" id="ARBA00022448"/>
    </source>
</evidence>
<reference evidence="12" key="2">
    <citation type="journal article" date="2023" name="IMA Fungus">
        <title>Comparative genomic study of the Penicillium genus elucidates a diverse pangenome and 15 lateral gene transfer events.</title>
        <authorList>
            <person name="Petersen C."/>
            <person name="Sorensen T."/>
            <person name="Nielsen M.R."/>
            <person name="Sondergaard T.E."/>
            <person name="Sorensen J.L."/>
            <person name="Fitzpatrick D.A."/>
            <person name="Frisvad J.C."/>
            <person name="Nielsen K.L."/>
        </authorList>
    </citation>
    <scope>NUCLEOTIDE SEQUENCE</scope>
    <source>
        <strain evidence="12">IBT 29677</strain>
    </source>
</reference>
<proteinExistence type="inferred from homology"/>
<keyword evidence="5" id="KW-0653">Protein transport</keyword>
<organism evidence="12 13">
    <name type="scientific">Penicillium cosmopolitanum</name>
    <dbReference type="NCBI Taxonomy" id="1131564"/>
    <lineage>
        <taxon>Eukaryota</taxon>
        <taxon>Fungi</taxon>
        <taxon>Dikarya</taxon>
        <taxon>Ascomycota</taxon>
        <taxon>Pezizomycotina</taxon>
        <taxon>Eurotiomycetes</taxon>
        <taxon>Eurotiomycetidae</taxon>
        <taxon>Eurotiales</taxon>
        <taxon>Aspergillaceae</taxon>
        <taxon>Penicillium</taxon>
    </lineage>
</organism>
<dbReference type="GO" id="GO:0044614">
    <property type="term" value="C:nuclear pore cytoplasmic filaments"/>
    <property type="evidence" value="ECO:0007669"/>
    <property type="project" value="TreeGrafter"/>
</dbReference>
<dbReference type="Gene3D" id="1.25.40.510">
    <property type="entry name" value="GLE1-like"/>
    <property type="match status" value="1"/>
</dbReference>
<dbReference type="GO" id="GO:0005543">
    <property type="term" value="F:phospholipid binding"/>
    <property type="evidence" value="ECO:0007669"/>
    <property type="project" value="TreeGrafter"/>
</dbReference>
<feature type="compositionally biased region" description="Basic and acidic residues" evidence="11">
    <location>
        <begin position="138"/>
        <end position="189"/>
    </location>
</feature>
<dbReference type="GO" id="GO:0005737">
    <property type="term" value="C:cytoplasm"/>
    <property type="evidence" value="ECO:0007669"/>
    <property type="project" value="TreeGrafter"/>
</dbReference>
<dbReference type="RefSeq" id="XP_056487753.1">
    <property type="nucleotide sequence ID" value="XM_056632202.1"/>
</dbReference>
<gene>
    <name evidence="12" type="ORF">N7509_007565</name>
</gene>
<dbReference type="PANTHER" id="PTHR12960">
    <property type="entry name" value="GLE-1-RELATED"/>
    <property type="match status" value="1"/>
</dbReference>
<evidence type="ECO:0000256" key="7">
    <source>
        <dbReference type="ARBA" id="ARBA00023132"/>
    </source>
</evidence>
<evidence type="ECO:0000256" key="6">
    <source>
        <dbReference type="ARBA" id="ARBA00023010"/>
    </source>
</evidence>
<feature type="region of interest" description="Disordered" evidence="11">
    <location>
        <begin position="89"/>
        <end position="109"/>
    </location>
</feature>
<dbReference type="GO" id="GO:0015031">
    <property type="term" value="P:protein transport"/>
    <property type="evidence" value="ECO:0007669"/>
    <property type="project" value="UniProtKB-KW"/>
</dbReference>
<dbReference type="InterPro" id="IPR038506">
    <property type="entry name" value="GLE1-like_sf"/>
</dbReference>
<evidence type="ECO:0000256" key="8">
    <source>
        <dbReference type="ARBA" id="ARBA00023242"/>
    </source>
</evidence>
<name>A0A9X0B8H1_9EURO</name>
<dbReference type="GO" id="GO:0000822">
    <property type="term" value="F:inositol hexakisphosphate binding"/>
    <property type="evidence" value="ECO:0007669"/>
    <property type="project" value="TreeGrafter"/>
</dbReference>
<protein>
    <recommendedName>
        <fullName evidence="9">mRNA export factor GLE1</fullName>
    </recommendedName>
    <alternativeName>
        <fullName evidence="10">Nucleoporin GLE1</fullName>
    </alternativeName>
</protein>
<comment type="caution">
    <text evidence="12">The sequence shown here is derived from an EMBL/GenBank/DDBJ whole genome shotgun (WGS) entry which is preliminary data.</text>
</comment>
<comment type="subcellular location">
    <subcellularLocation>
        <location evidence="1">Nucleus</location>
        <location evidence="1">Nuclear pore complex</location>
    </subcellularLocation>
</comment>
<accession>A0A9X0B8H1</accession>
<dbReference type="InterPro" id="IPR012476">
    <property type="entry name" value="GLE1"/>
</dbReference>
<evidence type="ECO:0000256" key="9">
    <source>
        <dbReference type="ARBA" id="ARBA00026227"/>
    </source>
</evidence>
<evidence type="ECO:0000256" key="11">
    <source>
        <dbReference type="SAM" id="MobiDB-lite"/>
    </source>
</evidence>
<evidence type="ECO:0000313" key="12">
    <source>
        <dbReference type="EMBL" id="KAJ5392075.1"/>
    </source>
</evidence>
<dbReference type="EMBL" id="JAPZBU010000008">
    <property type="protein sequence ID" value="KAJ5392075.1"/>
    <property type="molecule type" value="Genomic_DNA"/>
</dbReference>
<evidence type="ECO:0000313" key="13">
    <source>
        <dbReference type="Proteomes" id="UP001147747"/>
    </source>
</evidence>
<dbReference type="GeneID" id="81371182"/>
<dbReference type="Pfam" id="PF07817">
    <property type="entry name" value="GLE1"/>
    <property type="match status" value="1"/>
</dbReference>
<comment type="similarity">
    <text evidence="2">Belongs to the GLE1 family.</text>
</comment>
<evidence type="ECO:0000256" key="4">
    <source>
        <dbReference type="ARBA" id="ARBA00022816"/>
    </source>
</evidence>
<evidence type="ECO:0000256" key="10">
    <source>
        <dbReference type="ARBA" id="ARBA00029983"/>
    </source>
</evidence>
<evidence type="ECO:0000256" key="1">
    <source>
        <dbReference type="ARBA" id="ARBA00004567"/>
    </source>
</evidence>
<sequence>MTRPKIHVPPLDSPSKQLVLELAREFENVRLFNEDLKKVKEYELNSYYENLDRVDREREAVHTAALDEAAAYHEQVRQEAEETLQEYVRAEEEERRRKEEAARKEQERIERERAEKLRREQEEAARVEAQRQAKLAAEKKAAEEAEKARKAAAEEKALKERQERERIEAAKRKEAEDAQKVKEEAEREAQAQQQAQQQKKLGGSTLTPEEVKVHERYIQLHQDLKKFRKWLLEDYGKQNPAFKKSAGLMRRNITKCVGQLRDGKGTNKKQTQDIRIELEQALTVPEPTVDVRQFLAFPPKNIAQTEHPVPALLIYGLHILSKKLISGLINEASLHPAHAEPIGIIAAQIFSMQNFMYNGIHMSDILWAKIRFICPALWGFNGNPNTEAGRDALGWRRELGKHIGEQQHLDRMTAVGGGFAAITLRNFGKAQRQNPFPNTIFWSSIRKLLSIPTAEITDTHVMLIKSMLYNSGDRIIGFWGQFGVYILHRAIIDLPGALPHSMSVTQLKILRDIYRDERHIIF</sequence>
<dbReference type="GO" id="GO:0016973">
    <property type="term" value="P:poly(A)+ mRNA export from nucleus"/>
    <property type="evidence" value="ECO:0007669"/>
    <property type="project" value="InterPro"/>
</dbReference>
<dbReference type="AlphaFoldDB" id="A0A9X0B8H1"/>
<feature type="region of interest" description="Disordered" evidence="11">
    <location>
        <begin position="138"/>
        <end position="207"/>
    </location>
</feature>
<feature type="compositionally biased region" description="Low complexity" evidence="11">
    <location>
        <begin position="190"/>
        <end position="200"/>
    </location>
</feature>
<keyword evidence="4" id="KW-0509">mRNA transport</keyword>
<evidence type="ECO:0000256" key="5">
    <source>
        <dbReference type="ARBA" id="ARBA00022927"/>
    </source>
</evidence>
<evidence type="ECO:0000256" key="2">
    <source>
        <dbReference type="ARBA" id="ARBA00011056"/>
    </source>
</evidence>
<reference evidence="12" key="1">
    <citation type="submission" date="2022-12" db="EMBL/GenBank/DDBJ databases">
        <authorList>
            <person name="Petersen C."/>
        </authorList>
    </citation>
    <scope>NUCLEOTIDE SEQUENCE</scope>
    <source>
        <strain evidence="12">IBT 29677</strain>
    </source>
</reference>
<dbReference type="GO" id="GO:0031369">
    <property type="term" value="F:translation initiation factor binding"/>
    <property type="evidence" value="ECO:0007669"/>
    <property type="project" value="TreeGrafter"/>
</dbReference>
<dbReference type="Proteomes" id="UP001147747">
    <property type="component" value="Unassembled WGS sequence"/>
</dbReference>
<keyword evidence="8" id="KW-0539">Nucleus</keyword>
<keyword evidence="7" id="KW-0906">Nuclear pore complex</keyword>
<dbReference type="PANTHER" id="PTHR12960:SF0">
    <property type="entry name" value="MRNA EXPORT FACTOR GLE1"/>
    <property type="match status" value="1"/>
</dbReference>
<dbReference type="OrthoDB" id="420884at2759"/>